<feature type="signal peptide" evidence="3">
    <location>
        <begin position="1"/>
        <end position="26"/>
    </location>
</feature>
<evidence type="ECO:0000256" key="2">
    <source>
        <dbReference type="SAM" id="MobiDB-lite"/>
    </source>
</evidence>
<evidence type="ECO:0008006" key="6">
    <source>
        <dbReference type="Google" id="ProtNLM"/>
    </source>
</evidence>
<feature type="chain" id="PRO_5028857420" description="Tetratricopeptide repeat protein" evidence="3">
    <location>
        <begin position="27"/>
        <end position="311"/>
    </location>
</feature>
<proteinExistence type="predicted"/>
<evidence type="ECO:0000313" key="4">
    <source>
        <dbReference type="EMBL" id="QNN68038.1"/>
    </source>
</evidence>
<keyword evidence="1" id="KW-0175">Coiled coil</keyword>
<sequence length="311" mass="33262">MESLRSITGVAVSAAALLLPIHAAQAQRQLPPSPEQRIDRLERQLQQIQRQVFPRGRPADTAGFADEPAATQSSVATLNQRLESLERQMADILRLSEENGNQLRTMSADLARSRDEQQQRINGLEQRIADAAAAAAAAPVVDPAATPAVTRPPATRPPATRPSTTGAASPATGGPAVPAATADAGEEAYTAGFKLWEAGKLDPAIRELRAFTAAYPRHRRVSYANNLIGRALLDQGQHRAAADALLSNYRNNPRGERAADSLFYLGQSLMKLGQPGQACKAYQELDAVYGAKVRADLRKQVDEAKASASCS</sequence>
<evidence type="ECO:0000313" key="5">
    <source>
        <dbReference type="Proteomes" id="UP000515971"/>
    </source>
</evidence>
<dbReference type="InterPro" id="IPR019734">
    <property type="entry name" value="TPR_rpt"/>
</dbReference>
<dbReference type="EMBL" id="CP060718">
    <property type="protein sequence ID" value="QNN68038.1"/>
    <property type="molecule type" value="Genomic_DNA"/>
</dbReference>
<reference evidence="4 5" key="1">
    <citation type="submission" date="2020-08" db="EMBL/GenBank/DDBJ databases">
        <title>Genome sequence of Sphingomonas lutea KCTC 23642T.</title>
        <authorList>
            <person name="Hyun D.-W."/>
            <person name="Bae J.-W."/>
        </authorList>
    </citation>
    <scope>NUCLEOTIDE SEQUENCE [LARGE SCALE GENOMIC DNA]</scope>
    <source>
        <strain evidence="4 5">KCTC 23642</strain>
    </source>
</reference>
<dbReference type="AlphaFoldDB" id="A0A7G9SJL3"/>
<dbReference type="SUPFAM" id="SSF48452">
    <property type="entry name" value="TPR-like"/>
    <property type="match status" value="1"/>
</dbReference>
<feature type="region of interest" description="Disordered" evidence="2">
    <location>
        <begin position="141"/>
        <end position="179"/>
    </location>
</feature>
<keyword evidence="5" id="KW-1185">Reference proteome</keyword>
<gene>
    <name evidence="4" type="ORF">H9L13_03800</name>
</gene>
<organism evidence="4 5">
    <name type="scientific">Sphingomonas lutea</name>
    <dbReference type="NCBI Taxonomy" id="1045317"/>
    <lineage>
        <taxon>Bacteria</taxon>
        <taxon>Pseudomonadati</taxon>
        <taxon>Pseudomonadota</taxon>
        <taxon>Alphaproteobacteria</taxon>
        <taxon>Sphingomonadales</taxon>
        <taxon>Sphingomonadaceae</taxon>
        <taxon>Sphingomonas</taxon>
    </lineage>
</organism>
<accession>A0A7G9SJL3</accession>
<dbReference type="InterPro" id="IPR011990">
    <property type="entry name" value="TPR-like_helical_dom_sf"/>
</dbReference>
<dbReference type="Proteomes" id="UP000515971">
    <property type="component" value="Chromosome"/>
</dbReference>
<evidence type="ECO:0000256" key="3">
    <source>
        <dbReference type="SAM" id="SignalP"/>
    </source>
</evidence>
<keyword evidence="3" id="KW-0732">Signal</keyword>
<protein>
    <recommendedName>
        <fullName evidence="6">Tetratricopeptide repeat protein</fullName>
    </recommendedName>
</protein>
<feature type="coiled-coil region" evidence="1">
    <location>
        <begin position="75"/>
        <end position="134"/>
    </location>
</feature>
<dbReference type="Gene3D" id="1.25.40.10">
    <property type="entry name" value="Tetratricopeptide repeat domain"/>
    <property type="match status" value="1"/>
</dbReference>
<feature type="compositionally biased region" description="Low complexity" evidence="2">
    <location>
        <begin position="141"/>
        <end position="153"/>
    </location>
</feature>
<dbReference type="RefSeq" id="WP_187539174.1">
    <property type="nucleotide sequence ID" value="NZ_BAABJT010000001.1"/>
</dbReference>
<evidence type="ECO:0000256" key="1">
    <source>
        <dbReference type="SAM" id="Coils"/>
    </source>
</evidence>
<dbReference type="Pfam" id="PF13174">
    <property type="entry name" value="TPR_6"/>
    <property type="match status" value="1"/>
</dbReference>
<name>A0A7G9SJL3_9SPHN</name>
<feature type="compositionally biased region" description="Low complexity" evidence="2">
    <location>
        <begin position="161"/>
        <end position="179"/>
    </location>
</feature>
<dbReference type="KEGG" id="slut:H9L13_03800"/>